<keyword evidence="4 8" id="KW-1133">Transmembrane helix</keyword>
<dbReference type="GO" id="GO:0006612">
    <property type="term" value="P:protein targeting to membrane"/>
    <property type="evidence" value="ECO:0007669"/>
    <property type="project" value="TreeGrafter"/>
</dbReference>
<dbReference type="EC" id="2.3.1.225" evidence="8"/>
<dbReference type="AlphaFoldDB" id="A0A813LIJ5"/>
<feature type="transmembrane region" description="Helical" evidence="8">
    <location>
        <begin position="56"/>
        <end position="75"/>
    </location>
</feature>
<dbReference type="InterPro" id="IPR039859">
    <property type="entry name" value="PFA4/ZDH16/20/ERF2-like"/>
</dbReference>
<protein>
    <recommendedName>
        <fullName evidence="8">Palmitoyltransferase</fullName>
        <ecNumber evidence="8">2.3.1.225</ecNumber>
    </recommendedName>
</protein>
<evidence type="ECO:0000256" key="6">
    <source>
        <dbReference type="ARBA" id="ARBA00023315"/>
    </source>
</evidence>
<evidence type="ECO:0000256" key="9">
    <source>
        <dbReference type="SAM" id="MobiDB-lite"/>
    </source>
</evidence>
<accession>A0A813LIJ5</accession>
<dbReference type="PANTHER" id="PTHR22883:SF23">
    <property type="entry name" value="PALMITOYLTRANSFERASE ZDHHC6"/>
    <property type="match status" value="1"/>
</dbReference>
<dbReference type="PANTHER" id="PTHR22883">
    <property type="entry name" value="ZINC FINGER DHHC DOMAIN CONTAINING PROTEIN"/>
    <property type="match status" value="1"/>
</dbReference>
<comment type="subcellular location">
    <subcellularLocation>
        <location evidence="1">Membrane</location>
        <topology evidence="1">Multi-pass membrane protein</topology>
    </subcellularLocation>
</comment>
<evidence type="ECO:0000256" key="7">
    <source>
        <dbReference type="ARBA" id="ARBA00038298"/>
    </source>
</evidence>
<organism evidence="11 12">
    <name type="scientific">Polarella glacialis</name>
    <name type="common">Dinoflagellate</name>
    <dbReference type="NCBI Taxonomy" id="89957"/>
    <lineage>
        <taxon>Eukaryota</taxon>
        <taxon>Sar</taxon>
        <taxon>Alveolata</taxon>
        <taxon>Dinophyceae</taxon>
        <taxon>Suessiales</taxon>
        <taxon>Suessiaceae</taxon>
        <taxon>Polarella</taxon>
    </lineage>
</organism>
<evidence type="ECO:0000313" key="12">
    <source>
        <dbReference type="Proteomes" id="UP000626109"/>
    </source>
</evidence>
<evidence type="ECO:0000256" key="5">
    <source>
        <dbReference type="ARBA" id="ARBA00023136"/>
    </source>
</evidence>
<feature type="non-terminal residue" evidence="11">
    <location>
        <position position="248"/>
    </location>
</feature>
<keyword evidence="5 8" id="KW-0472">Membrane</keyword>
<dbReference type="GO" id="GO:0005783">
    <property type="term" value="C:endoplasmic reticulum"/>
    <property type="evidence" value="ECO:0007669"/>
    <property type="project" value="TreeGrafter"/>
</dbReference>
<feature type="compositionally biased region" description="Low complexity" evidence="9">
    <location>
        <begin position="12"/>
        <end position="23"/>
    </location>
</feature>
<feature type="transmembrane region" description="Helical" evidence="8">
    <location>
        <begin position="192"/>
        <end position="217"/>
    </location>
</feature>
<dbReference type="EMBL" id="CAJNNW010035717">
    <property type="protein sequence ID" value="CAE8729587.1"/>
    <property type="molecule type" value="Genomic_DNA"/>
</dbReference>
<dbReference type="Proteomes" id="UP000626109">
    <property type="component" value="Unassembled WGS sequence"/>
</dbReference>
<evidence type="ECO:0000256" key="8">
    <source>
        <dbReference type="RuleBase" id="RU079119"/>
    </source>
</evidence>
<dbReference type="Pfam" id="PF01529">
    <property type="entry name" value="DHHC"/>
    <property type="match status" value="1"/>
</dbReference>
<keyword evidence="6 8" id="KW-0012">Acyltransferase</keyword>
<evidence type="ECO:0000256" key="2">
    <source>
        <dbReference type="ARBA" id="ARBA00022679"/>
    </source>
</evidence>
<keyword evidence="3 8" id="KW-0812">Transmembrane</keyword>
<evidence type="ECO:0000313" key="11">
    <source>
        <dbReference type="EMBL" id="CAE8729587.1"/>
    </source>
</evidence>
<comment type="domain">
    <text evidence="8">The DHHC domain is required for palmitoyltransferase activity.</text>
</comment>
<dbReference type="GO" id="GO:0016020">
    <property type="term" value="C:membrane"/>
    <property type="evidence" value="ECO:0007669"/>
    <property type="project" value="UniProtKB-SubCell"/>
</dbReference>
<dbReference type="GO" id="GO:0019706">
    <property type="term" value="F:protein-cysteine S-palmitoyltransferase activity"/>
    <property type="evidence" value="ECO:0007669"/>
    <property type="project" value="UniProtKB-EC"/>
</dbReference>
<dbReference type="PROSITE" id="PS50216">
    <property type="entry name" value="DHHC"/>
    <property type="match status" value="1"/>
</dbReference>
<dbReference type="GO" id="GO:0005794">
    <property type="term" value="C:Golgi apparatus"/>
    <property type="evidence" value="ECO:0007669"/>
    <property type="project" value="TreeGrafter"/>
</dbReference>
<sequence>EGAEGMPSEVYSSFGLEGSEEGGSLEPWHSRWMGRIFVYNIGGCVVYIGPHWYCSLIMLIFILGVGYFHISTLAPDDTNDIIGGVVVTFLSTWTFLKCALGNPGVLLKSPPEALEAGQECAVDDAAPLASGDTAGRQRSHRFRHRGGGRRCEACNLVQPRECVHCNYCEVCVEGHDHHCPWMGKCVGKQNLCAFYSFLVVSFSSLGYIFFIALFTAVPLSGLDSNYRKIPISPTPELPPPPASFAGHS</sequence>
<feature type="domain" description="Palmitoyltransferase DHHC" evidence="10">
    <location>
        <begin position="149"/>
        <end position="218"/>
    </location>
</feature>
<evidence type="ECO:0000256" key="3">
    <source>
        <dbReference type="ARBA" id="ARBA00022692"/>
    </source>
</evidence>
<gene>
    <name evidence="11" type="ORF">PGLA2088_LOCUS45458</name>
</gene>
<evidence type="ECO:0000256" key="4">
    <source>
        <dbReference type="ARBA" id="ARBA00022989"/>
    </source>
</evidence>
<comment type="catalytic activity">
    <reaction evidence="8">
        <text>L-cysteinyl-[protein] + hexadecanoyl-CoA = S-hexadecanoyl-L-cysteinyl-[protein] + CoA</text>
        <dbReference type="Rhea" id="RHEA:36683"/>
        <dbReference type="Rhea" id="RHEA-COMP:10131"/>
        <dbReference type="Rhea" id="RHEA-COMP:11032"/>
        <dbReference type="ChEBI" id="CHEBI:29950"/>
        <dbReference type="ChEBI" id="CHEBI:57287"/>
        <dbReference type="ChEBI" id="CHEBI:57379"/>
        <dbReference type="ChEBI" id="CHEBI:74151"/>
        <dbReference type="EC" id="2.3.1.225"/>
    </reaction>
</comment>
<feature type="region of interest" description="Disordered" evidence="9">
    <location>
        <begin position="1"/>
        <end position="23"/>
    </location>
</feature>
<name>A0A813LIJ5_POLGL</name>
<comment type="similarity">
    <text evidence="7">Belongs to the DHHC palmitoyltransferase family. PFA5 subfamily.</text>
</comment>
<dbReference type="InterPro" id="IPR001594">
    <property type="entry name" value="Palmitoyltrfase_DHHC"/>
</dbReference>
<keyword evidence="2 8" id="KW-0808">Transferase</keyword>
<evidence type="ECO:0000256" key="1">
    <source>
        <dbReference type="ARBA" id="ARBA00004141"/>
    </source>
</evidence>
<proteinExistence type="inferred from homology"/>
<evidence type="ECO:0000259" key="10">
    <source>
        <dbReference type="Pfam" id="PF01529"/>
    </source>
</evidence>
<reference evidence="11" key="1">
    <citation type="submission" date="2021-02" db="EMBL/GenBank/DDBJ databases">
        <authorList>
            <person name="Dougan E. K."/>
            <person name="Rhodes N."/>
            <person name="Thang M."/>
            <person name="Chan C."/>
        </authorList>
    </citation>
    <scope>NUCLEOTIDE SEQUENCE</scope>
</reference>
<comment type="caution">
    <text evidence="11">The sequence shown here is derived from an EMBL/GenBank/DDBJ whole genome shotgun (WGS) entry which is preliminary data.</text>
</comment>